<dbReference type="InterPro" id="IPR053168">
    <property type="entry name" value="Glutamic_endopeptidase"/>
</dbReference>
<keyword evidence="1" id="KW-0732">Signal</keyword>
<protein>
    <recommendedName>
        <fullName evidence="2">Neprosin PEP catalytic domain-containing protein</fullName>
    </recommendedName>
</protein>
<dbReference type="PROSITE" id="PS52045">
    <property type="entry name" value="NEPROSIN_PEP_CD"/>
    <property type="match status" value="1"/>
</dbReference>
<dbReference type="InterPro" id="IPR004314">
    <property type="entry name" value="Neprosin"/>
</dbReference>
<dbReference type="EMBL" id="JAXUIC010000011">
    <property type="protein sequence ID" value="KAK4563686.1"/>
    <property type="molecule type" value="Genomic_DNA"/>
</dbReference>
<comment type="caution">
    <text evidence="3">The sequence shown here is derived from an EMBL/GenBank/DDBJ whole genome shotgun (WGS) entry which is preliminary data.</text>
</comment>
<accession>A0AAN7E5P4</accession>
<dbReference type="PROSITE" id="PS51257">
    <property type="entry name" value="PROKAR_LIPOPROTEIN"/>
    <property type="match status" value="1"/>
</dbReference>
<organism evidence="3 4">
    <name type="scientific">Quercus rubra</name>
    <name type="common">Northern red oak</name>
    <name type="synonym">Quercus borealis</name>
    <dbReference type="NCBI Taxonomy" id="3512"/>
    <lineage>
        <taxon>Eukaryota</taxon>
        <taxon>Viridiplantae</taxon>
        <taxon>Streptophyta</taxon>
        <taxon>Embryophyta</taxon>
        <taxon>Tracheophyta</taxon>
        <taxon>Spermatophyta</taxon>
        <taxon>Magnoliopsida</taxon>
        <taxon>eudicotyledons</taxon>
        <taxon>Gunneridae</taxon>
        <taxon>Pentapetalae</taxon>
        <taxon>rosids</taxon>
        <taxon>fabids</taxon>
        <taxon>Fagales</taxon>
        <taxon>Fagaceae</taxon>
        <taxon>Quercus</taxon>
    </lineage>
</organism>
<evidence type="ECO:0000313" key="3">
    <source>
        <dbReference type="EMBL" id="KAK4563686.1"/>
    </source>
</evidence>
<gene>
    <name evidence="3" type="ORF">RGQ29_006005</name>
</gene>
<evidence type="ECO:0000256" key="1">
    <source>
        <dbReference type="SAM" id="SignalP"/>
    </source>
</evidence>
<dbReference type="PANTHER" id="PTHR31589:SF223">
    <property type="entry name" value="PROTEIN, PUTATIVE (DUF239)-RELATED"/>
    <property type="match status" value="1"/>
</dbReference>
<sequence>MARTRSVVLLVLFTLFLSFSCNGVLGNRGLHNNNKLAKKTIQVFPPSQLKGSRDPQKSSSLFNPSNFWLNGKGCPDGLVPIRRTTKDDLKRIKLATEIHASKYNPLTTDKHGTHYAIVGTTDTNTKFHGGSAIISVYHPSVVGTQYSSGRIKVQNGPDSIEVGWTVNPTLYKDNLTRLYTFTKTANSACFNTLCNSIKPVRSDMPLDMVLEPVSTINHKYDWKFMLFWDAPNGNWRLKVSKDETEIGFWPKNIFTSLGDGANYVEWGGEVYGPPDLPSPPMGSGSSMLEMTRYDAYCRLVKIINETDFEVNPVGTKAFSDVNQYQAKDEGDTHEADFQHLVLFGGPGGYTGP</sequence>
<dbReference type="AlphaFoldDB" id="A0AAN7E5P4"/>
<feature type="chain" id="PRO_5043037607" description="Neprosin PEP catalytic domain-containing protein" evidence="1">
    <location>
        <begin position="27"/>
        <end position="352"/>
    </location>
</feature>
<dbReference type="Pfam" id="PF03080">
    <property type="entry name" value="Neprosin"/>
    <property type="match status" value="1"/>
</dbReference>
<feature type="signal peptide" evidence="1">
    <location>
        <begin position="1"/>
        <end position="26"/>
    </location>
</feature>
<dbReference type="Proteomes" id="UP001324115">
    <property type="component" value="Unassembled WGS sequence"/>
</dbReference>
<reference evidence="3 4" key="1">
    <citation type="journal article" date="2023" name="G3 (Bethesda)">
        <title>A haplotype-resolved chromosome-scale genome for Quercus rubra L. provides insights into the genetics of adaptive traits for red oak species.</title>
        <authorList>
            <person name="Kapoor B."/>
            <person name="Jenkins J."/>
            <person name="Schmutz J."/>
            <person name="Zhebentyayeva T."/>
            <person name="Kuelheim C."/>
            <person name="Coggeshall M."/>
            <person name="Heim C."/>
            <person name="Lasky J.R."/>
            <person name="Leites L."/>
            <person name="Islam-Faridi N."/>
            <person name="Romero-Severson J."/>
            <person name="DeLeo V.L."/>
            <person name="Lucas S.M."/>
            <person name="Lazic D."/>
            <person name="Gailing O."/>
            <person name="Carlson J."/>
            <person name="Staton M."/>
        </authorList>
    </citation>
    <scope>NUCLEOTIDE SEQUENCE [LARGE SCALE GENOMIC DNA]</scope>
    <source>
        <strain evidence="3">Pseudo-F2</strain>
    </source>
</reference>
<evidence type="ECO:0000259" key="2">
    <source>
        <dbReference type="PROSITE" id="PS52045"/>
    </source>
</evidence>
<keyword evidence="4" id="KW-1185">Reference proteome</keyword>
<evidence type="ECO:0000313" key="4">
    <source>
        <dbReference type="Proteomes" id="UP001324115"/>
    </source>
</evidence>
<name>A0AAN7E5P4_QUERU</name>
<dbReference type="PANTHER" id="PTHR31589">
    <property type="entry name" value="PROTEIN, PUTATIVE (DUF239)-RELATED-RELATED"/>
    <property type="match status" value="1"/>
</dbReference>
<proteinExistence type="predicted"/>
<feature type="domain" description="Neprosin PEP catalytic" evidence="2">
    <location>
        <begin position="108"/>
        <end position="350"/>
    </location>
</feature>